<dbReference type="InterPro" id="IPR001214">
    <property type="entry name" value="SET_dom"/>
</dbReference>
<dbReference type="InterPro" id="IPR046341">
    <property type="entry name" value="SET_dom_sf"/>
</dbReference>
<evidence type="ECO:0000259" key="5">
    <source>
        <dbReference type="PROSITE" id="PS50280"/>
    </source>
</evidence>
<evidence type="ECO:0000256" key="4">
    <source>
        <dbReference type="SAM" id="SignalP"/>
    </source>
</evidence>
<feature type="domain" description="SET" evidence="5">
    <location>
        <begin position="60"/>
        <end position="276"/>
    </location>
</feature>
<dbReference type="Proteomes" id="UP001491310">
    <property type="component" value="Unassembled WGS sequence"/>
</dbReference>
<keyword evidence="1" id="KW-0489">Methyltransferase</keyword>
<feature type="chain" id="PRO_5046618134" description="SET domain-containing protein" evidence="4">
    <location>
        <begin position="34"/>
        <end position="410"/>
    </location>
</feature>
<dbReference type="InterPro" id="IPR050600">
    <property type="entry name" value="SETD3_SETD6_MTase"/>
</dbReference>
<evidence type="ECO:0000313" key="6">
    <source>
        <dbReference type="EMBL" id="KAK9915168.1"/>
    </source>
</evidence>
<keyword evidence="7" id="KW-1185">Reference proteome</keyword>
<reference evidence="6 7" key="1">
    <citation type="journal article" date="2024" name="Nat. Commun.">
        <title>Phylogenomics reveals the evolutionary origins of lichenization in chlorophyte algae.</title>
        <authorList>
            <person name="Puginier C."/>
            <person name="Libourel C."/>
            <person name="Otte J."/>
            <person name="Skaloud P."/>
            <person name="Haon M."/>
            <person name="Grisel S."/>
            <person name="Petersen M."/>
            <person name="Berrin J.G."/>
            <person name="Delaux P.M."/>
            <person name="Dal Grande F."/>
            <person name="Keller J."/>
        </authorList>
    </citation>
    <scope>NUCLEOTIDE SEQUENCE [LARGE SCALE GENOMIC DNA]</scope>
    <source>
        <strain evidence="6 7">SAG 216-7</strain>
    </source>
</reference>
<accession>A0ABR2YTU4</accession>
<sequence length="410" mass="45748">MASWNVNGWAKPVGTITIAFSFLSCFSSNDVLAKEAVAINEHPTPSADLYTWLEAKGATVNIVVGPVNEGGLRGTVATKDIASGDLICQIPHSVTVDVGDHSLPGAELAVQLFRRQLTDPKWNASFEPYWKSLPAMGTLHSKEIWENPKHRELLQNDYLARYAEVNTNWTRDVFAGNASLDPGRMFPALLAEKLPGADKVTFEDFKHAASLMATYTFVFPNKEGTYMRVLLPLFDLINHKGTGANTYVGKDAATGSYHLIATKDIKKGEEVTHCYNWDNERNDYSLIHYFFIQKLDPPRLCAIDLPSGSLDGGFTEPDDRYLPHEKGAIQELIAELEARLSGFPTTEEEDEEILAKEGGKLDWISHRVIDFRRERKTSLRLAIERLKEREKIAYSLLSSTTKASAGKEEL</sequence>
<evidence type="ECO:0000313" key="7">
    <source>
        <dbReference type="Proteomes" id="UP001491310"/>
    </source>
</evidence>
<dbReference type="Gene3D" id="3.90.1410.10">
    <property type="entry name" value="set domain protein methyltransferase, domain 1"/>
    <property type="match status" value="1"/>
</dbReference>
<evidence type="ECO:0000256" key="2">
    <source>
        <dbReference type="ARBA" id="ARBA00022679"/>
    </source>
</evidence>
<organism evidence="6 7">
    <name type="scientific">Coccomyxa subellipsoidea</name>
    <dbReference type="NCBI Taxonomy" id="248742"/>
    <lineage>
        <taxon>Eukaryota</taxon>
        <taxon>Viridiplantae</taxon>
        <taxon>Chlorophyta</taxon>
        <taxon>core chlorophytes</taxon>
        <taxon>Trebouxiophyceae</taxon>
        <taxon>Trebouxiophyceae incertae sedis</taxon>
        <taxon>Coccomyxaceae</taxon>
        <taxon>Coccomyxa</taxon>
    </lineage>
</organism>
<proteinExistence type="predicted"/>
<dbReference type="SUPFAM" id="SSF81822">
    <property type="entry name" value="RuBisCo LSMT C-terminal, substrate-binding domain"/>
    <property type="match status" value="1"/>
</dbReference>
<evidence type="ECO:0000256" key="3">
    <source>
        <dbReference type="ARBA" id="ARBA00022691"/>
    </source>
</evidence>
<dbReference type="Gene3D" id="3.90.1420.10">
    <property type="entry name" value="Rubisco LSMT, substrate-binding domain"/>
    <property type="match status" value="1"/>
</dbReference>
<dbReference type="EMBL" id="JALJOT010000005">
    <property type="protein sequence ID" value="KAK9915168.1"/>
    <property type="molecule type" value="Genomic_DNA"/>
</dbReference>
<keyword evidence="3" id="KW-0949">S-adenosyl-L-methionine</keyword>
<comment type="caution">
    <text evidence="6">The sequence shown here is derived from an EMBL/GenBank/DDBJ whole genome shotgun (WGS) entry which is preliminary data.</text>
</comment>
<evidence type="ECO:0000256" key="1">
    <source>
        <dbReference type="ARBA" id="ARBA00022603"/>
    </source>
</evidence>
<name>A0ABR2YTU4_9CHLO</name>
<dbReference type="PANTHER" id="PTHR13271:SF151">
    <property type="entry name" value="SET DOMAIN-CONTAINING PROTEIN 4"/>
    <property type="match status" value="1"/>
</dbReference>
<dbReference type="PANTHER" id="PTHR13271">
    <property type="entry name" value="UNCHARACTERIZED PUTATIVE METHYLTRANSFERASE"/>
    <property type="match status" value="1"/>
</dbReference>
<dbReference type="InterPro" id="IPR036464">
    <property type="entry name" value="Rubisco_LSMT_subst-bd_sf"/>
</dbReference>
<keyword evidence="2" id="KW-0808">Transferase</keyword>
<keyword evidence="4" id="KW-0732">Signal</keyword>
<dbReference type="SMART" id="SM00317">
    <property type="entry name" value="SET"/>
    <property type="match status" value="1"/>
</dbReference>
<dbReference type="SUPFAM" id="SSF82199">
    <property type="entry name" value="SET domain"/>
    <property type="match status" value="1"/>
</dbReference>
<dbReference type="Pfam" id="PF00856">
    <property type="entry name" value="SET"/>
    <property type="match status" value="1"/>
</dbReference>
<protein>
    <recommendedName>
        <fullName evidence="5">SET domain-containing protein</fullName>
    </recommendedName>
</protein>
<feature type="signal peptide" evidence="4">
    <location>
        <begin position="1"/>
        <end position="33"/>
    </location>
</feature>
<dbReference type="CDD" id="cd10527">
    <property type="entry name" value="SET_LSMT"/>
    <property type="match status" value="1"/>
</dbReference>
<gene>
    <name evidence="6" type="ORF">WJX75_005543</name>
</gene>
<dbReference type="PROSITE" id="PS50280">
    <property type="entry name" value="SET"/>
    <property type="match status" value="1"/>
</dbReference>